<dbReference type="PANTHER" id="PTHR13355">
    <property type="entry name" value="GLUCOSAMINE 6-PHOSPHATE N-ACETYLTRANSFERASE"/>
    <property type="match status" value="1"/>
</dbReference>
<feature type="domain" description="N-acetyltransferase" evidence="1">
    <location>
        <begin position="6"/>
        <end position="142"/>
    </location>
</feature>
<dbReference type="InterPro" id="IPR000182">
    <property type="entry name" value="GNAT_dom"/>
</dbReference>
<organism evidence="2 3">
    <name type="scientific">Noviherbaspirillum aridicola</name>
    <dbReference type="NCBI Taxonomy" id="2849687"/>
    <lineage>
        <taxon>Bacteria</taxon>
        <taxon>Pseudomonadati</taxon>
        <taxon>Pseudomonadota</taxon>
        <taxon>Betaproteobacteria</taxon>
        <taxon>Burkholderiales</taxon>
        <taxon>Oxalobacteraceae</taxon>
        <taxon>Noviherbaspirillum</taxon>
    </lineage>
</organism>
<dbReference type="RefSeq" id="WP_220807414.1">
    <property type="nucleotide sequence ID" value="NZ_BPMK01000004.1"/>
</dbReference>
<name>A0ABQ4Q375_9BURK</name>
<protein>
    <submittedName>
        <fullName evidence="2">Acetyltransferase</fullName>
    </submittedName>
</protein>
<proteinExistence type="predicted"/>
<dbReference type="Pfam" id="PF13673">
    <property type="entry name" value="Acetyltransf_10"/>
    <property type="match status" value="1"/>
</dbReference>
<dbReference type="InterPro" id="IPR016181">
    <property type="entry name" value="Acyl_CoA_acyltransferase"/>
</dbReference>
<dbReference type="EMBL" id="BPMK01000004">
    <property type="protein sequence ID" value="GIZ51250.1"/>
    <property type="molecule type" value="Genomic_DNA"/>
</dbReference>
<evidence type="ECO:0000259" key="1">
    <source>
        <dbReference type="PROSITE" id="PS51186"/>
    </source>
</evidence>
<dbReference type="Gene3D" id="3.40.630.30">
    <property type="match status" value="1"/>
</dbReference>
<comment type="caution">
    <text evidence="2">The sequence shown here is derived from an EMBL/GenBank/DDBJ whole genome shotgun (WGS) entry which is preliminary data.</text>
</comment>
<keyword evidence="3" id="KW-1185">Reference proteome</keyword>
<gene>
    <name evidence="2" type="ORF">NCCP691_12640</name>
</gene>
<evidence type="ECO:0000313" key="3">
    <source>
        <dbReference type="Proteomes" id="UP000887222"/>
    </source>
</evidence>
<dbReference type="SUPFAM" id="SSF55729">
    <property type="entry name" value="Acyl-CoA N-acyltransferases (Nat)"/>
    <property type="match status" value="1"/>
</dbReference>
<accession>A0ABQ4Q375</accession>
<reference evidence="2 3" key="1">
    <citation type="journal article" date="2022" name="Int. J. Syst. Evol. Microbiol.">
        <title>Noviherbaspirillum aridicola sp. nov., isolated from an arid soil in Pakistan.</title>
        <authorList>
            <person name="Khan I.U."/>
            <person name="Saqib M."/>
            <person name="Amin A."/>
            <person name="Hussain F."/>
            <person name="Li L."/>
            <person name="Liu Y.H."/>
            <person name="Fang B.Z."/>
            <person name="Ahmed I."/>
            <person name="Li W.J."/>
        </authorList>
    </citation>
    <scope>NUCLEOTIDE SEQUENCE [LARGE SCALE GENOMIC DNA]</scope>
    <source>
        <strain evidence="2 3">NCCP-691</strain>
    </source>
</reference>
<dbReference type="Proteomes" id="UP000887222">
    <property type="component" value="Unassembled WGS sequence"/>
</dbReference>
<dbReference type="PANTHER" id="PTHR13355:SF11">
    <property type="entry name" value="GLUCOSAMINE 6-PHOSPHATE N-ACETYLTRANSFERASE"/>
    <property type="match status" value="1"/>
</dbReference>
<sequence>MNNTAIETGPWEALREDAQAIRYQVFVVEQKVPLELEWDEMDPQSLHAVARDAAGRAVGTGRLLPDGHIGRMAVLPEYRECGIGGAILRALMEKARARGDREVMLNAQTQAQGFYAAHGFSVTGDIFMEAGIPHVCMRHVFTSDRR</sequence>
<evidence type="ECO:0000313" key="2">
    <source>
        <dbReference type="EMBL" id="GIZ51250.1"/>
    </source>
</evidence>
<dbReference type="PROSITE" id="PS51186">
    <property type="entry name" value="GNAT"/>
    <property type="match status" value="1"/>
</dbReference>
<dbReference type="InterPro" id="IPR039143">
    <property type="entry name" value="GNPNAT1-like"/>
</dbReference>
<dbReference type="CDD" id="cd04301">
    <property type="entry name" value="NAT_SF"/>
    <property type="match status" value="1"/>
</dbReference>